<reference evidence="2 3" key="1">
    <citation type="submission" date="2019-03" db="EMBL/GenBank/DDBJ databases">
        <title>Genomic Encyclopedia of Type Strains, Phase IV (KMG-IV): sequencing the most valuable type-strain genomes for metagenomic binning, comparative biology and taxonomic classification.</title>
        <authorList>
            <person name="Goeker M."/>
        </authorList>
    </citation>
    <scope>NUCLEOTIDE SEQUENCE [LARGE SCALE GENOMIC DNA]</scope>
    <source>
        <strain evidence="2 3">DSM 44496</strain>
    </source>
</reference>
<organism evidence="2 3">
    <name type="scientific">Nocardia ignorata</name>
    <dbReference type="NCBI Taxonomy" id="145285"/>
    <lineage>
        <taxon>Bacteria</taxon>
        <taxon>Bacillati</taxon>
        <taxon>Actinomycetota</taxon>
        <taxon>Actinomycetes</taxon>
        <taxon>Mycobacteriales</taxon>
        <taxon>Nocardiaceae</taxon>
        <taxon>Nocardia</taxon>
    </lineage>
</organism>
<protein>
    <submittedName>
        <fullName evidence="2">Uncharacterized protein</fullName>
    </submittedName>
</protein>
<feature type="compositionally biased region" description="Low complexity" evidence="1">
    <location>
        <begin position="177"/>
        <end position="191"/>
    </location>
</feature>
<name>A0A4R6PJH0_NOCIG</name>
<feature type="region of interest" description="Disordered" evidence="1">
    <location>
        <begin position="104"/>
        <end position="139"/>
    </location>
</feature>
<comment type="caution">
    <text evidence="2">The sequence shown here is derived from an EMBL/GenBank/DDBJ whole genome shotgun (WGS) entry which is preliminary data.</text>
</comment>
<feature type="region of interest" description="Disordered" evidence="1">
    <location>
        <begin position="167"/>
        <end position="191"/>
    </location>
</feature>
<dbReference type="Proteomes" id="UP000295087">
    <property type="component" value="Unassembled WGS sequence"/>
</dbReference>
<gene>
    <name evidence="2" type="ORF">DFR75_103215</name>
</gene>
<keyword evidence="3" id="KW-1185">Reference proteome</keyword>
<evidence type="ECO:0000256" key="1">
    <source>
        <dbReference type="SAM" id="MobiDB-lite"/>
    </source>
</evidence>
<dbReference type="AlphaFoldDB" id="A0A4R6PJH0"/>
<sequence>MGGALAALDVIGPLDTLEPSEMRREADRGPGMRVLPSRGRKPVADTQSDETEMPTKGRTNFSCSNEVWSEAKKQWQKQIRQFPTWAGWLDAAFASKTARKRAELGLTEYEPAPDRLPPGRRVPPEQAGTRPRRSYSGDTKIMADARATWWAEAELYPAWSDWAEEALAEQLPRRETTPATPTESADTVAAP</sequence>
<evidence type="ECO:0000313" key="3">
    <source>
        <dbReference type="Proteomes" id="UP000295087"/>
    </source>
</evidence>
<proteinExistence type="predicted"/>
<feature type="compositionally biased region" description="Basic and acidic residues" evidence="1">
    <location>
        <begin position="20"/>
        <end position="30"/>
    </location>
</feature>
<feature type="region of interest" description="Disordered" evidence="1">
    <location>
        <begin position="1"/>
        <end position="63"/>
    </location>
</feature>
<dbReference type="EMBL" id="SNXK01000003">
    <property type="protein sequence ID" value="TDP38558.1"/>
    <property type="molecule type" value="Genomic_DNA"/>
</dbReference>
<accession>A0A4R6PJH0</accession>
<evidence type="ECO:0000313" key="2">
    <source>
        <dbReference type="EMBL" id="TDP38558.1"/>
    </source>
</evidence>